<gene>
    <name evidence="2" type="ORF">OS493_021248</name>
</gene>
<sequence length="248" mass="27218">MADGTRFPASSFRPQNHHISSPFSGENSSLPSKFPALPPNTFFPQSDPTSSNSVRGHVPQMFPGNPPGQDIVYRNIQRFPPPFHQNQSNLQQDKHSMAVHMPKVQRHPFPASQFITNSSANFHSFSTHGQLQFPTSNTQMNMNSNIAQSSSPFPTGAPQRLQNTPLQAASYVPVPHEQSALRTFPESFPAPFLGPVSGPPVAAPMQFPPPLPSTTPMVHLTAPPVIQHLDTSGQNVQETTSQEWINNF</sequence>
<evidence type="ECO:0000313" key="3">
    <source>
        <dbReference type="Proteomes" id="UP001163046"/>
    </source>
</evidence>
<evidence type="ECO:0000256" key="1">
    <source>
        <dbReference type="SAM" id="MobiDB-lite"/>
    </source>
</evidence>
<proteinExistence type="predicted"/>
<feature type="region of interest" description="Disordered" evidence="1">
    <location>
        <begin position="1"/>
        <end position="73"/>
    </location>
</feature>
<name>A0A9W9ZMX5_9CNID</name>
<keyword evidence="3" id="KW-1185">Reference proteome</keyword>
<organism evidence="2 3">
    <name type="scientific">Desmophyllum pertusum</name>
    <dbReference type="NCBI Taxonomy" id="174260"/>
    <lineage>
        <taxon>Eukaryota</taxon>
        <taxon>Metazoa</taxon>
        <taxon>Cnidaria</taxon>
        <taxon>Anthozoa</taxon>
        <taxon>Hexacorallia</taxon>
        <taxon>Scleractinia</taxon>
        <taxon>Caryophylliina</taxon>
        <taxon>Caryophylliidae</taxon>
        <taxon>Desmophyllum</taxon>
    </lineage>
</organism>
<feature type="compositionally biased region" description="Polar residues" evidence="1">
    <location>
        <begin position="42"/>
        <end position="54"/>
    </location>
</feature>
<evidence type="ECO:0000313" key="2">
    <source>
        <dbReference type="EMBL" id="KAJ7384616.1"/>
    </source>
</evidence>
<protein>
    <submittedName>
        <fullName evidence="2">Uncharacterized protein</fullName>
    </submittedName>
</protein>
<accession>A0A9W9ZMX5</accession>
<dbReference type="Proteomes" id="UP001163046">
    <property type="component" value="Unassembled WGS sequence"/>
</dbReference>
<dbReference type="AlphaFoldDB" id="A0A9W9ZMX5"/>
<dbReference type="EMBL" id="MU825886">
    <property type="protein sequence ID" value="KAJ7384616.1"/>
    <property type="molecule type" value="Genomic_DNA"/>
</dbReference>
<feature type="compositionally biased region" description="Polar residues" evidence="1">
    <location>
        <begin position="12"/>
        <end position="31"/>
    </location>
</feature>
<comment type="caution">
    <text evidence="2">The sequence shown here is derived from an EMBL/GenBank/DDBJ whole genome shotgun (WGS) entry which is preliminary data.</text>
</comment>
<reference evidence="2" key="1">
    <citation type="submission" date="2023-01" db="EMBL/GenBank/DDBJ databases">
        <title>Genome assembly of the deep-sea coral Lophelia pertusa.</title>
        <authorList>
            <person name="Herrera S."/>
            <person name="Cordes E."/>
        </authorList>
    </citation>
    <scope>NUCLEOTIDE SEQUENCE</scope>
    <source>
        <strain evidence="2">USNM1676648</strain>
        <tissue evidence="2">Polyp</tissue>
    </source>
</reference>